<evidence type="ECO:0000256" key="4">
    <source>
        <dbReference type="ARBA" id="ARBA00024421"/>
    </source>
</evidence>
<dbReference type="PANTHER" id="PTHR12933">
    <property type="entry name" value="ORF PROTEIN-RELATED"/>
    <property type="match status" value="1"/>
</dbReference>
<dbReference type="GO" id="GO:0034511">
    <property type="term" value="F:U3 snoRNA binding"/>
    <property type="evidence" value="ECO:0007669"/>
    <property type="project" value="InterPro"/>
</dbReference>
<feature type="domain" description="UTP25 NTP hydrolase-like" evidence="8">
    <location>
        <begin position="245"/>
        <end position="526"/>
    </location>
</feature>
<dbReference type="InterPro" id="IPR010678">
    <property type="entry name" value="UTP25"/>
</dbReference>
<evidence type="ECO:0000259" key="8">
    <source>
        <dbReference type="Pfam" id="PF22916"/>
    </source>
</evidence>
<proteinExistence type="inferred from homology"/>
<protein>
    <recommendedName>
        <fullName evidence="4">U3 small nucleolar RNA-associated protein 25 homolog</fullName>
    </recommendedName>
    <alternativeName>
        <fullName evidence="5">UTP25 small subunit processor component</fullName>
    </alternativeName>
</protein>
<dbReference type="Gene3D" id="3.40.50.300">
    <property type="entry name" value="P-loop containing nucleotide triphosphate hydrolases"/>
    <property type="match status" value="1"/>
</dbReference>
<evidence type="ECO:0000256" key="1">
    <source>
        <dbReference type="ARBA" id="ARBA00004604"/>
    </source>
</evidence>
<comment type="similarity">
    <text evidence="2">Belongs to the UTP25 family.</text>
</comment>
<feature type="region of interest" description="Disordered" evidence="6">
    <location>
        <begin position="284"/>
        <end position="305"/>
    </location>
</feature>
<dbReference type="GO" id="GO:0032040">
    <property type="term" value="C:small-subunit processome"/>
    <property type="evidence" value="ECO:0007669"/>
    <property type="project" value="TreeGrafter"/>
</dbReference>
<organism evidence="9">
    <name type="scientific">Cyprideis torosa</name>
    <dbReference type="NCBI Taxonomy" id="163714"/>
    <lineage>
        <taxon>Eukaryota</taxon>
        <taxon>Metazoa</taxon>
        <taxon>Ecdysozoa</taxon>
        <taxon>Arthropoda</taxon>
        <taxon>Crustacea</taxon>
        <taxon>Oligostraca</taxon>
        <taxon>Ostracoda</taxon>
        <taxon>Podocopa</taxon>
        <taxon>Podocopida</taxon>
        <taxon>Cytherocopina</taxon>
        <taxon>Cytheroidea</taxon>
        <taxon>Cytherideidae</taxon>
        <taxon>Cyprideis</taxon>
    </lineage>
</organism>
<evidence type="ECO:0000313" key="9">
    <source>
        <dbReference type="EMBL" id="CAD7228912.1"/>
    </source>
</evidence>
<accession>A0A7R8WDE3</accession>
<evidence type="ECO:0000256" key="3">
    <source>
        <dbReference type="ARBA" id="ARBA00023242"/>
    </source>
</evidence>
<evidence type="ECO:0000256" key="6">
    <source>
        <dbReference type="SAM" id="MobiDB-lite"/>
    </source>
</evidence>
<dbReference type="InterPro" id="IPR053939">
    <property type="entry name" value="UTP25_C"/>
</dbReference>
<dbReference type="EMBL" id="OB661762">
    <property type="protein sequence ID" value="CAD7228912.1"/>
    <property type="molecule type" value="Genomic_DNA"/>
</dbReference>
<dbReference type="InterPro" id="IPR027417">
    <property type="entry name" value="P-loop_NTPase"/>
</dbReference>
<dbReference type="PANTHER" id="PTHR12933:SF0">
    <property type="entry name" value="U3 SMALL NUCLEOLAR RNA-ASSOCIATED PROTEIN 25 HOMOLOG"/>
    <property type="match status" value="1"/>
</dbReference>
<feature type="region of interest" description="Disordered" evidence="6">
    <location>
        <begin position="1"/>
        <end position="55"/>
    </location>
</feature>
<feature type="region of interest" description="Disordered" evidence="6">
    <location>
        <begin position="69"/>
        <end position="133"/>
    </location>
</feature>
<dbReference type="Pfam" id="PF22916">
    <property type="entry name" value="UTP25_NTPase-like"/>
    <property type="match status" value="1"/>
</dbReference>
<name>A0A7R8WDE3_9CRUS</name>
<feature type="domain" description="UTP25 C-terminal" evidence="7">
    <location>
        <begin position="538"/>
        <end position="723"/>
    </location>
</feature>
<dbReference type="AlphaFoldDB" id="A0A7R8WDE3"/>
<dbReference type="GO" id="GO:0019843">
    <property type="term" value="F:rRNA binding"/>
    <property type="evidence" value="ECO:0007669"/>
    <property type="project" value="TreeGrafter"/>
</dbReference>
<keyword evidence="3" id="KW-0539">Nucleus</keyword>
<dbReference type="Pfam" id="PF06862">
    <property type="entry name" value="Utp25_C"/>
    <property type="match status" value="1"/>
</dbReference>
<dbReference type="InterPro" id="IPR053940">
    <property type="entry name" value="UTP25_NTPase-like"/>
</dbReference>
<comment type="subcellular location">
    <subcellularLocation>
        <location evidence="1">Nucleus</location>
        <location evidence="1">Nucleolus</location>
    </subcellularLocation>
</comment>
<reference evidence="9" key="1">
    <citation type="submission" date="2020-11" db="EMBL/GenBank/DDBJ databases">
        <authorList>
            <person name="Tran Van P."/>
        </authorList>
    </citation>
    <scope>NUCLEOTIDE SEQUENCE</scope>
</reference>
<gene>
    <name evidence="9" type="ORF">CTOB1V02_LOCUS6790</name>
</gene>
<dbReference type="OrthoDB" id="10264378at2759"/>
<evidence type="ECO:0000256" key="5">
    <source>
        <dbReference type="ARBA" id="ARBA00032325"/>
    </source>
</evidence>
<feature type="compositionally biased region" description="Acidic residues" evidence="6">
    <location>
        <begin position="97"/>
        <end position="118"/>
    </location>
</feature>
<evidence type="ECO:0000259" key="7">
    <source>
        <dbReference type="Pfam" id="PF06862"/>
    </source>
</evidence>
<evidence type="ECO:0000256" key="2">
    <source>
        <dbReference type="ARBA" id="ARBA00009223"/>
    </source>
</evidence>
<feature type="compositionally biased region" description="Basic and acidic residues" evidence="6">
    <location>
        <begin position="286"/>
        <end position="304"/>
    </location>
</feature>
<dbReference type="GO" id="GO:0000462">
    <property type="term" value="P:maturation of SSU-rRNA from tricistronic rRNA transcript (SSU-rRNA, 5.8S rRNA, LSU-rRNA)"/>
    <property type="evidence" value="ECO:0007669"/>
    <property type="project" value="TreeGrafter"/>
</dbReference>
<sequence length="730" mass="82068">MPVGGKRWLARTACRSAKRRKEEKVVPATGPEETKVHLPSSDEGESEAESTAAANSAYSNLLSSLGVIERSADSAESDDSDTSSGNSSAGQRKDDNDSGSESDNEDDQDDNAIADMESDDHGDSDHEDEDASTAESDIYARRFKHLLEESVAEQLLTNSSDIWSKHGIEDLDPILGKTAGITITKGNTVEQFRSSAFPKDPLVASRVRSKLIYRIDTTIRKYCSAFKCNIDLNLLKAISGPVLDYRDVVHFHRTEDNAETLRLAYCLHSLNHVLATRQRVSRHSAKLREEKEAHRREELARKTTSETITSMEGENHEKEFRDQGFHRNKILLIVPFRDSAYRIVKLLSLLLASSDSGKKLNIVNKLRFEQQFSPPRDETSSAKPRDWQKTFTGNTDDAFFLSVSVTKKSLKLFAPASTTDILIASPLGLKGLAGMKGSDSLSSIELLVLDQLDVLYMQNWNHVLTAMESLHRKPSDSTTVDWARVHPWVLNGWGPLYRQTLCFSSLPFPEMNNVVHRFCCNYEGRITLNLYQGDSRALARISVPLTVTFRRIVATSQTSEVDDRFEFFKTNVFPSLRSCLPGTLLFIPNYFDFIRIRNKLKGEDVILGTVSEYSSENHVSKARNLFFHGKKKLLLYTERCHFYHRYVIKGVQRVIFYTPPMFPHLFTEICNLCTTALQNTKSSKTNPSITVYFTKFDALRLAGIVGKEKTASLLASDRSSVSFVTCSDST</sequence>